<keyword evidence="1" id="KW-1133">Transmembrane helix</keyword>
<feature type="transmembrane region" description="Helical" evidence="1">
    <location>
        <begin position="101"/>
        <end position="119"/>
    </location>
</feature>
<organism evidence="2 3">
    <name type="scientific">Pseudonocardia eucalypti</name>
    <dbReference type="NCBI Taxonomy" id="648755"/>
    <lineage>
        <taxon>Bacteria</taxon>
        <taxon>Bacillati</taxon>
        <taxon>Actinomycetota</taxon>
        <taxon>Actinomycetes</taxon>
        <taxon>Pseudonocardiales</taxon>
        <taxon>Pseudonocardiaceae</taxon>
        <taxon>Pseudonocardia</taxon>
    </lineage>
</organism>
<feature type="transmembrane region" description="Helical" evidence="1">
    <location>
        <begin position="72"/>
        <end position="89"/>
    </location>
</feature>
<feature type="transmembrane region" description="Helical" evidence="1">
    <location>
        <begin position="197"/>
        <end position="217"/>
    </location>
</feature>
<protein>
    <submittedName>
        <fullName evidence="2">DMT family transporter</fullName>
    </submittedName>
</protein>
<dbReference type="RefSeq" id="WP_185061548.1">
    <property type="nucleotide sequence ID" value="NZ_BAABJP010000008.1"/>
</dbReference>
<gene>
    <name evidence="2" type="ORF">GCM10023321_26650</name>
</gene>
<comment type="caution">
    <text evidence="2">The sequence shown here is derived from an EMBL/GenBank/DDBJ whole genome shotgun (WGS) entry which is preliminary data.</text>
</comment>
<keyword evidence="1" id="KW-0812">Transmembrane</keyword>
<reference evidence="3" key="1">
    <citation type="journal article" date="2019" name="Int. J. Syst. Evol. Microbiol.">
        <title>The Global Catalogue of Microorganisms (GCM) 10K type strain sequencing project: providing services to taxonomists for standard genome sequencing and annotation.</title>
        <authorList>
            <consortium name="The Broad Institute Genomics Platform"/>
            <consortium name="The Broad Institute Genome Sequencing Center for Infectious Disease"/>
            <person name="Wu L."/>
            <person name="Ma J."/>
        </authorList>
    </citation>
    <scope>NUCLEOTIDE SEQUENCE [LARGE SCALE GENOMIC DNA]</scope>
    <source>
        <strain evidence="3">JCM 18303</strain>
    </source>
</reference>
<dbReference type="EMBL" id="BAABJP010000008">
    <property type="protein sequence ID" value="GAA5154577.1"/>
    <property type="molecule type" value="Genomic_DNA"/>
</dbReference>
<feature type="transmembrane region" description="Helical" evidence="1">
    <location>
        <begin position="48"/>
        <end position="66"/>
    </location>
</feature>
<feature type="transmembrane region" description="Helical" evidence="1">
    <location>
        <begin position="224"/>
        <end position="243"/>
    </location>
</feature>
<feature type="transmembrane region" description="Helical" evidence="1">
    <location>
        <begin position="131"/>
        <end position="151"/>
    </location>
</feature>
<feature type="transmembrane region" description="Helical" evidence="1">
    <location>
        <begin position="158"/>
        <end position="177"/>
    </location>
</feature>
<name>A0ABP9PZM1_9PSEU</name>
<proteinExistence type="predicted"/>
<dbReference type="PANTHER" id="PTHR40761:SF1">
    <property type="entry name" value="CONSERVED INTEGRAL MEMBRANE ALANINE VALINE AND LEUCINE RICH PROTEIN-RELATED"/>
    <property type="match status" value="1"/>
</dbReference>
<accession>A0ABP9PZM1</accession>
<evidence type="ECO:0000256" key="1">
    <source>
        <dbReference type="SAM" id="Phobius"/>
    </source>
</evidence>
<evidence type="ECO:0000313" key="2">
    <source>
        <dbReference type="EMBL" id="GAA5154577.1"/>
    </source>
</evidence>
<dbReference type="Proteomes" id="UP001428817">
    <property type="component" value="Unassembled WGS sequence"/>
</dbReference>
<evidence type="ECO:0000313" key="3">
    <source>
        <dbReference type="Proteomes" id="UP001428817"/>
    </source>
</evidence>
<sequence>MTETVLVSLLAAVCFGVASVLQHDGALRVRRRSPLHPGFFAELSRRPGWLLGVFAQVTGVALHLLAVNVGPLSVVQPLLTAGLVIALLLQRAMGRPVGPSALLSAGLVVGGLVLFLSVMPGEQPSWAPDAAAWVPGFALAGAVFLAVLAVGLSRGGTVRCVCLGAGAGVLMATSAALGKAWGGLLGSEGVVGLLGSWQLWAALACGAGGTLLSQAAYQAGPLGGSLGAMMAIDPVIGVGLGVVVYGEPFASPDTAITRCVGLALTLVGVWLLAAMQRSDQTAARERRVLL</sequence>
<keyword evidence="1" id="KW-0472">Membrane</keyword>
<feature type="transmembrane region" description="Helical" evidence="1">
    <location>
        <begin position="6"/>
        <end position="27"/>
    </location>
</feature>
<dbReference type="PANTHER" id="PTHR40761">
    <property type="entry name" value="CONSERVED INTEGRAL MEMBRANE ALANINE VALINE AND LEUCINE RICH PROTEIN-RELATED"/>
    <property type="match status" value="1"/>
</dbReference>
<dbReference type="NCBIfam" id="NF038012">
    <property type="entry name" value="DMT_1"/>
    <property type="match status" value="1"/>
</dbReference>
<keyword evidence="3" id="KW-1185">Reference proteome</keyword>
<feature type="transmembrane region" description="Helical" evidence="1">
    <location>
        <begin position="255"/>
        <end position="274"/>
    </location>
</feature>